<dbReference type="InterPro" id="IPR015168">
    <property type="entry name" value="SsuA/THI5"/>
</dbReference>
<dbReference type="RefSeq" id="WP_269602694.1">
    <property type="nucleotide sequence ID" value="NZ_JAPWIJ010000002.1"/>
</dbReference>
<proteinExistence type="predicted"/>
<evidence type="ECO:0000259" key="1">
    <source>
        <dbReference type="Pfam" id="PF09084"/>
    </source>
</evidence>
<dbReference type="Proteomes" id="UP001081071">
    <property type="component" value="Unassembled WGS sequence"/>
</dbReference>
<dbReference type="SUPFAM" id="SSF53850">
    <property type="entry name" value="Periplasmic binding protein-like II"/>
    <property type="match status" value="1"/>
</dbReference>
<dbReference type="EMBL" id="JAPWIJ010000002">
    <property type="protein sequence ID" value="MCZ4518012.1"/>
    <property type="molecule type" value="Genomic_DNA"/>
</dbReference>
<comment type="caution">
    <text evidence="2">The sequence shown here is derived from an EMBL/GenBank/DDBJ whole genome shotgun (WGS) entry which is preliminary data.</text>
</comment>
<keyword evidence="3" id="KW-1185">Reference proteome</keyword>
<dbReference type="PANTHER" id="PTHR30024">
    <property type="entry name" value="ALIPHATIC SULFONATES-BINDING PROTEIN-RELATED"/>
    <property type="match status" value="1"/>
</dbReference>
<organism evidence="2 3">
    <name type="scientific">Rhodococcus ruber</name>
    <dbReference type="NCBI Taxonomy" id="1830"/>
    <lineage>
        <taxon>Bacteria</taxon>
        <taxon>Bacillati</taxon>
        <taxon>Actinomycetota</taxon>
        <taxon>Actinomycetes</taxon>
        <taxon>Mycobacteriales</taxon>
        <taxon>Nocardiaceae</taxon>
        <taxon>Rhodococcus</taxon>
    </lineage>
</organism>
<gene>
    <name evidence="2" type="ORF">O4220_05735</name>
</gene>
<dbReference type="PANTHER" id="PTHR30024:SF44">
    <property type="entry name" value="CHOLINE-BINDING PROTEIN"/>
    <property type="match status" value="1"/>
</dbReference>
<evidence type="ECO:0000313" key="3">
    <source>
        <dbReference type="Proteomes" id="UP001081071"/>
    </source>
</evidence>
<name>A0ABT4MAM4_9NOCA</name>
<dbReference type="Pfam" id="PF09084">
    <property type="entry name" value="NMT1"/>
    <property type="match status" value="1"/>
</dbReference>
<protein>
    <submittedName>
        <fullName evidence="2">ABC transporter substrate-binding protein</fullName>
    </submittedName>
</protein>
<sequence>MTDSLSISATAHGLNYLPEYYADHAGLFADNGLSVHAKACDPWTGVLDDLASGEADIALGGLWVPGMYWGTSRQLTVFAQLNHQFPKALVMREPTPDGFDWSLLTGKTVLAPGIGGSAPYAITAGMMRESGVDSSRTTFLRDLSTPMFVELFEDGLGDAIILDITTAQIMSDRGTGHIVVEYAEVGGLGPNSVYYCRTDRFEELEERLVKFATGLDAAMATLKATPVTELQPLLAEHWPNIAMSTLSAACTRIQQSQTWDTVRIDGDASDRWMRILQEEGMVRSAPAFADLVTSRVVDAAELTAVG</sequence>
<accession>A0ABT4MAM4</accession>
<feature type="domain" description="SsuA/THI5-like" evidence="1">
    <location>
        <begin position="15"/>
        <end position="227"/>
    </location>
</feature>
<dbReference type="Gene3D" id="3.40.190.10">
    <property type="entry name" value="Periplasmic binding protein-like II"/>
    <property type="match status" value="2"/>
</dbReference>
<evidence type="ECO:0000313" key="2">
    <source>
        <dbReference type="EMBL" id="MCZ4518012.1"/>
    </source>
</evidence>
<reference evidence="2" key="1">
    <citation type="submission" date="2022-12" db="EMBL/GenBank/DDBJ databases">
        <authorList>
            <person name="Krivoruchko A.V."/>
            <person name="Elkin A."/>
        </authorList>
    </citation>
    <scope>NUCLEOTIDE SEQUENCE</scope>
    <source>
        <strain evidence="2">IEGM 1391</strain>
    </source>
</reference>